<accession>A0A4R1MJV7</accession>
<gene>
    <name evidence="2" type="ORF">EDC19_2378</name>
</gene>
<keyword evidence="1" id="KW-0812">Transmembrane</keyword>
<dbReference type="PANTHER" id="PTHR37305">
    <property type="entry name" value="INTEGRAL MEMBRANE PROTEIN-RELATED"/>
    <property type="match status" value="1"/>
</dbReference>
<dbReference type="Pfam" id="PF12679">
    <property type="entry name" value="ABC2_membrane_2"/>
    <property type="match status" value="1"/>
</dbReference>
<feature type="transmembrane region" description="Helical" evidence="1">
    <location>
        <begin position="109"/>
        <end position="134"/>
    </location>
</feature>
<feature type="transmembrane region" description="Helical" evidence="1">
    <location>
        <begin position="146"/>
        <end position="171"/>
    </location>
</feature>
<feature type="transmembrane region" description="Helical" evidence="1">
    <location>
        <begin position="222"/>
        <end position="244"/>
    </location>
</feature>
<organism evidence="2 3">
    <name type="scientific">Natranaerovirga hydrolytica</name>
    <dbReference type="NCBI Taxonomy" id="680378"/>
    <lineage>
        <taxon>Bacteria</taxon>
        <taxon>Bacillati</taxon>
        <taxon>Bacillota</taxon>
        <taxon>Clostridia</taxon>
        <taxon>Lachnospirales</taxon>
        <taxon>Natranaerovirgaceae</taxon>
        <taxon>Natranaerovirga</taxon>
    </lineage>
</organism>
<evidence type="ECO:0000313" key="3">
    <source>
        <dbReference type="Proteomes" id="UP000294545"/>
    </source>
</evidence>
<dbReference type="GO" id="GO:0140359">
    <property type="term" value="F:ABC-type transporter activity"/>
    <property type="evidence" value="ECO:0007669"/>
    <property type="project" value="InterPro"/>
</dbReference>
<dbReference type="Proteomes" id="UP000294545">
    <property type="component" value="Unassembled WGS sequence"/>
</dbReference>
<reference evidence="2 3" key="1">
    <citation type="submission" date="2019-03" db="EMBL/GenBank/DDBJ databases">
        <title>Genomic Encyclopedia of Type Strains, Phase IV (KMG-IV): sequencing the most valuable type-strain genomes for metagenomic binning, comparative biology and taxonomic classification.</title>
        <authorList>
            <person name="Goeker M."/>
        </authorList>
    </citation>
    <scope>NUCLEOTIDE SEQUENCE [LARGE SCALE GENOMIC DNA]</scope>
    <source>
        <strain evidence="2 3">DSM 24176</strain>
    </source>
</reference>
<evidence type="ECO:0000313" key="2">
    <source>
        <dbReference type="EMBL" id="TCK90609.1"/>
    </source>
</evidence>
<keyword evidence="3" id="KW-1185">Reference proteome</keyword>
<comment type="caution">
    <text evidence="2">The sequence shown here is derived from an EMBL/GenBank/DDBJ whole genome shotgun (WGS) entry which is preliminary data.</text>
</comment>
<dbReference type="EMBL" id="SMGQ01000015">
    <property type="protein sequence ID" value="TCK90609.1"/>
    <property type="molecule type" value="Genomic_DNA"/>
</dbReference>
<keyword evidence="1" id="KW-1133">Transmembrane helix</keyword>
<feature type="transmembrane region" description="Helical" evidence="1">
    <location>
        <begin position="20"/>
        <end position="41"/>
    </location>
</feature>
<dbReference type="AlphaFoldDB" id="A0A4R1MJV7"/>
<feature type="transmembrane region" description="Helical" evidence="1">
    <location>
        <begin position="178"/>
        <end position="198"/>
    </location>
</feature>
<name>A0A4R1MJV7_9FIRM</name>
<proteinExistence type="predicted"/>
<sequence length="249" mass="28309">MISYAFFKKELKELIKTHRFLVITVLFIFFAIVSPVTARYINEIIINFGDLDITLPSPVFTDAYTQFFSNNTINVIILIILTSGTVVSEKSKGSIMLILSKGLERRKLLLTKTLVYCTFFTFVYWLSVCITYLYTYLLFEEAYTPALLISFGTTWLYGLFLIVVAILMSVISYSFSMAAGLTFGAYIVFNIIASVPYINKYSPAYLSNISNELYLQGTSNDLLTTVFSSLLLITIFLIISVKVFKNQEF</sequence>
<evidence type="ECO:0000256" key="1">
    <source>
        <dbReference type="SAM" id="Phobius"/>
    </source>
</evidence>
<dbReference type="PANTHER" id="PTHR37305:SF1">
    <property type="entry name" value="MEMBRANE PROTEIN"/>
    <property type="match status" value="1"/>
</dbReference>
<keyword evidence="1" id="KW-0472">Membrane</keyword>
<feature type="transmembrane region" description="Helical" evidence="1">
    <location>
        <begin position="67"/>
        <end position="88"/>
    </location>
</feature>
<protein>
    <submittedName>
        <fullName evidence="2">ABC-2 type transport system permease protein</fullName>
    </submittedName>
</protein>
<dbReference type="RefSeq" id="WP_132283054.1">
    <property type="nucleotide sequence ID" value="NZ_SMGQ01000015.1"/>
</dbReference>
<dbReference type="GO" id="GO:0005886">
    <property type="term" value="C:plasma membrane"/>
    <property type="evidence" value="ECO:0007669"/>
    <property type="project" value="UniProtKB-SubCell"/>
</dbReference>
<dbReference type="OrthoDB" id="4187110at2"/>